<feature type="region of interest" description="Disordered" evidence="1">
    <location>
        <begin position="1"/>
        <end position="28"/>
    </location>
</feature>
<feature type="transmembrane region" description="Helical" evidence="2">
    <location>
        <begin position="338"/>
        <end position="359"/>
    </location>
</feature>
<dbReference type="Proteomes" id="UP000649573">
    <property type="component" value="Unassembled WGS sequence"/>
</dbReference>
<dbReference type="PANTHER" id="PTHR30590">
    <property type="entry name" value="INNER MEMBRANE PROTEIN"/>
    <property type="match status" value="1"/>
</dbReference>
<feature type="transmembrane region" description="Helical" evidence="2">
    <location>
        <begin position="74"/>
        <end position="92"/>
    </location>
</feature>
<comment type="caution">
    <text evidence="5">The sequence shown here is derived from an EMBL/GenBank/DDBJ whole genome shotgun (WGS) entry which is preliminary data.</text>
</comment>
<accession>A0ABQ2UQM1</accession>
<keyword evidence="2" id="KW-0812">Transmembrane</keyword>
<feature type="domain" description="Heparan-alpha-glucosaminide N-acetyltransferase catalytic" evidence="4">
    <location>
        <begin position="31"/>
        <end position="231"/>
    </location>
</feature>
<feature type="transmembrane region" description="Helical" evidence="2">
    <location>
        <begin position="112"/>
        <end position="140"/>
    </location>
</feature>
<organism evidence="5 6">
    <name type="scientific">Lentzea flava</name>
    <dbReference type="NCBI Taxonomy" id="103732"/>
    <lineage>
        <taxon>Bacteria</taxon>
        <taxon>Bacillati</taxon>
        <taxon>Actinomycetota</taxon>
        <taxon>Actinomycetes</taxon>
        <taxon>Pseudonocardiales</taxon>
        <taxon>Pseudonocardiaceae</taxon>
        <taxon>Lentzea</taxon>
    </lineage>
</organism>
<name>A0ABQ2UQM1_9PSEU</name>
<dbReference type="InterPro" id="IPR052529">
    <property type="entry name" value="Bact_Transport_Assoc"/>
</dbReference>
<keyword evidence="6" id="KW-1185">Reference proteome</keyword>
<dbReference type="PANTHER" id="PTHR30590:SF3">
    <property type="entry name" value="HYPOTHETICAL MEMBRANE SPANNING PROTEIN"/>
    <property type="match status" value="1"/>
</dbReference>
<reference evidence="6" key="1">
    <citation type="journal article" date="2019" name="Int. J. Syst. Evol. Microbiol.">
        <title>The Global Catalogue of Microorganisms (GCM) 10K type strain sequencing project: providing services to taxonomists for standard genome sequencing and annotation.</title>
        <authorList>
            <consortium name="The Broad Institute Genomics Platform"/>
            <consortium name="The Broad Institute Genome Sequencing Center for Infectious Disease"/>
            <person name="Wu L."/>
            <person name="Ma J."/>
        </authorList>
    </citation>
    <scope>NUCLEOTIDE SEQUENCE [LARGE SCALE GENOMIC DNA]</scope>
    <source>
        <strain evidence="6">JCM 3296</strain>
    </source>
</reference>
<evidence type="ECO:0000259" key="4">
    <source>
        <dbReference type="Pfam" id="PF07786"/>
    </source>
</evidence>
<protein>
    <submittedName>
        <fullName evidence="5">Membrane protein</fullName>
    </submittedName>
</protein>
<dbReference type="InterPro" id="IPR007349">
    <property type="entry name" value="DUF418"/>
</dbReference>
<evidence type="ECO:0000313" key="6">
    <source>
        <dbReference type="Proteomes" id="UP000649573"/>
    </source>
</evidence>
<proteinExistence type="predicted"/>
<sequence>MTKTPPPQDTSAAPETSPPGPQPDPAPSTARLVGVDLARALAVFGMYVVHLGPSAANADGVGAVVRHLVEGRSAALFATLAGFSLMLIAGRLEPKTGLAGRQAKARIAIRAVILLALGTVMAMAYGGVVILAFYGLYFLLALPLVRLSARTLAIIAAGLAVVMPPLAFALRSLLTEDITAALKAYDPLDRIGGVGVLDLLLTGFYPAITWMAFVIAGMALGRLDLTSGNVRRRLAVVGPALVVFAYGTSWLLSQLIDGVREAAEMQSAAGPGSGSGLKDLGSAGDMMPPDAVGSAWSLLTAGPHSGMTFDIIGCVGVAITVIVLAMAAVDRLPLLRRLAAPIITVGTMSLTAYVGHFVLSSQMAVPAGTESQSSWTPVLVFIFGAVVFAWIWSRFFRRGPLEYLLNLATTPAKHLR</sequence>
<dbReference type="EMBL" id="BMRE01000020">
    <property type="protein sequence ID" value="GGU48329.1"/>
    <property type="molecule type" value="Genomic_DNA"/>
</dbReference>
<feature type="transmembrane region" description="Helical" evidence="2">
    <location>
        <begin position="233"/>
        <end position="252"/>
    </location>
</feature>
<feature type="transmembrane region" description="Helical" evidence="2">
    <location>
        <begin position="307"/>
        <end position="329"/>
    </location>
</feature>
<gene>
    <name evidence="5" type="ORF">GCM10010178_46340</name>
</gene>
<evidence type="ECO:0000256" key="1">
    <source>
        <dbReference type="SAM" id="MobiDB-lite"/>
    </source>
</evidence>
<evidence type="ECO:0000256" key="2">
    <source>
        <dbReference type="SAM" id="Phobius"/>
    </source>
</evidence>
<dbReference type="InterPro" id="IPR012429">
    <property type="entry name" value="HGSNAT_cat"/>
</dbReference>
<dbReference type="Pfam" id="PF04235">
    <property type="entry name" value="DUF418"/>
    <property type="match status" value="1"/>
</dbReference>
<keyword evidence="2" id="KW-0472">Membrane</keyword>
<keyword evidence="2" id="KW-1133">Transmembrane helix</keyword>
<feature type="transmembrane region" description="Helical" evidence="2">
    <location>
        <begin position="374"/>
        <end position="392"/>
    </location>
</feature>
<evidence type="ECO:0000313" key="5">
    <source>
        <dbReference type="EMBL" id="GGU48329.1"/>
    </source>
</evidence>
<evidence type="ECO:0000259" key="3">
    <source>
        <dbReference type="Pfam" id="PF04235"/>
    </source>
</evidence>
<feature type="transmembrane region" description="Helical" evidence="2">
    <location>
        <begin position="194"/>
        <end position="221"/>
    </location>
</feature>
<dbReference type="RefSeq" id="WP_189255798.1">
    <property type="nucleotide sequence ID" value="NZ_BMRE01000020.1"/>
</dbReference>
<feature type="transmembrane region" description="Helical" evidence="2">
    <location>
        <begin position="152"/>
        <end position="174"/>
    </location>
</feature>
<feature type="domain" description="DUF418" evidence="3">
    <location>
        <begin position="304"/>
        <end position="408"/>
    </location>
</feature>
<feature type="compositionally biased region" description="Pro residues" evidence="1">
    <location>
        <begin position="16"/>
        <end position="26"/>
    </location>
</feature>
<dbReference type="Pfam" id="PF07786">
    <property type="entry name" value="HGSNAT_cat"/>
    <property type="match status" value="1"/>
</dbReference>